<evidence type="ECO:0000256" key="3">
    <source>
        <dbReference type="ARBA" id="ARBA00022475"/>
    </source>
</evidence>
<gene>
    <name evidence="12" type="primary">SORCS2</name>
</gene>
<dbReference type="InterPro" id="IPR035986">
    <property type="entry name" value="PKD_dom_sf"/>
</dbReference>
<dbReference type="FunFam" id="3.30.60.270:FF:000003">
    <property type="entry name" value="Sortilin-related VPS10 domain containing receptor 2"/>
    <property type="match status" value="1"/>
</dbReference>
<reference evidence="12" key="3">
    <citation type="submission" date="2025-09" db="UniProtKB">
        <authorList>
            <consortium name="Ensembl"/>
        </authorList>
    </citation>
    <scope>IDENTIFICATION</scope>
    <source>
        <strain evidence="12">Thoroughbred</strain>
    </source>
</reference>
<reference evidence="12 13" key="1">
    <citation type="journal article" date="2009" name="Science">
        <title>Genome sequence, comparative analysis, and population genetics of the domestic horse.</title>
        <authorList>
            <consortium name="Broad Institute Genome Sequencing Platform"/>
            <consortium name="Broad Institute Whole Genome Assembly Team"/>
            <person name="Wade C.M."/>
            <person name="Giulotto E."/>
            <person name="Sigurdsson S."/>
            <person name="Zoli M."/>
            <person name="Gnerre S."/>
            <person name="Imsland F."/>
            <person name="Lear T.L."/>
            <person name="Adelson D.L."/>
            <person name="Bailey E."/>
            <person name="Bellone R.R."/>
            <person name="Bloecker H."/>
            <person name="Distl O."/>
            <person name="Edgar R.C."/>
            <person name="Garber M."/>
            <person name="Leeb T."/>
            <person name="Mauceli E."/>
            <person name="MacLeod J.N."/>
            <person name="Penedo M.C.T."/>
            <person name="Raison J.M."/>
            <person name="Sharpe T."/>
            <person name="Vogel J."/>
            <person name="Andersson L."/>
            <person name="Antczak D.F."/>
            <person name="Biagi T."/>
            <person name="Binns M.M."/>
            <person name="Chowdhary B.P."/>
            <person name="Coleman S.J."/>
            <person name="Della Valle G."/>
            <person name="Fryc S."/>
            <person name="Guerin G."/>
            <person name="Hasegawa T."/>
            <person name="Hill E.W."/>
            <person name="Jurka J."/>
            <person name="Kiialainen A."/>
            <person name="Lindgren G."/>
            <person name="Liu J."/>
            <person name="Magnani E."/>
            <person name="Mickelson J.R."/>
            <person name="Murray J."/>
            <person name="Nergadze S.G."/>
            <person name="Onofrio R."/>
            <person name="Pedroni S."/>
            <person name="Piras M.F."/>
            <person name="Raudsepp T."/>
            <person name="Rocchi M."/>
            <person name="Roeed K.H."/>
            <person name="Ryder O.A."/>
            <person name="Searle S."/>
            <person name="Skow L."/>
            <person name="Swinburne J.E."/>
            <person name="Syvaenen A.C."/>
            <person name="Tozaki T."/>
            <person name="Valberg S.J."/>
            <person name="Vaudin M."/>
            <person name="White J.R."/>
            <person name="Zody M.C."/>
            <person name="Lander E.S."/>
            <person name="Lindblad-Toh K."/>
        </authorList>
    </citation>
    <scope>NUCLEOTIDE SEQUENCE [LARGE SCALE GENOMIC DNA]</scope>
    <source>
        <strain evidence="12 13">Thoroughbred</strain>
    </source>
</reference>
<dbReference type="AlphaFoldDB" id="A0A9L0R9D6"/>
<keyword evidence="6 10" id="KW-0472">Membrane</keyword>
<dbReference type="Pfam" id="PF15902">
    <property type="entry name" value="Sortilin-Vps10"/>
    <property type="match status" value="1"/>
</dbReference>
<dbReference type="PROSITE" id="PS50093">
    <property type="entry name" value="PKD"/>
    <property type="match status" value="1"/>
</dbReference>
<name>A0A9L0R9D6_HORSE</name>
<dbReference type="InterPro" id="IPR006581">
    <property type="entry name" value="VPS10"/>
</dbReference>
<dbReference type="SMART" id="SM00089">
    <property type="entry name" value="PKD"/>
    <property type="match status" value="1"/>
</dbReference>
<dbReference type="Gene3D" id="3.30.60.270">
    <property type="match status" value="1"/>
</dbReference>
<comment type="subcellular location">
    <subcellularLocation>
        <location evidence="1">Cell membrane</location>
        <topology evidence="1">Single-pass type I membrane protein</topology>
    </subcellularLocation>
    <subcellularLocation>
        <location evidence="8">Postsynaptic density</location>
    </subcellularLocation>
    <subcellularLocation>
        <location evidence="9">Synaptic cell membrane</location>
    </subcellularLocation>
</comment>
<keyword evidence="10" id="KW-1133">Transmembrane helix</keyword>
<keyword evidence="5" id="KW-0770">Synapse</keyword>
<dbReference type="SUPFAM" id="SSF49299">
    <property type="entry name" value="PKD domain"/>
    <property type="match status" value="1"/>
</dbReference>
<accession>A0A9L0R9D6</accession>
<dbReference type="FunFam" id="2.130.10.10:FF:001399">
    <property type="entry name" value="Sortilin-related VPS10 domain-containing receptor 2"/>
    <property type="match status" value="1"/>
</dbReference>
<keyword evidence="3" id="KW-1003">Cell membrane</keyword>
<evidence type="ECO:0000256" key="5">
    <source>
        <dbReference type="ARBA" id="ARBA00023018"/>
    </source>
</evidence>
<keyword evidence="13" id="KW-1185">Reference proteome</keyword>
<reference evidence="12" key="2">
    <citation type="submission" date="2025-08" db="UniProtKB">
        <authorList>
            <consortium name="Ensembl"/>
        </authorList>
    </citation>
    <scope>IDENTIFICATION</scope>
    <source>
        <strain evidence="12">Thoroughbred</strain>
    </source>
</reference>
<dbReference type="PANTHER" id="PTHR12106:SF9">
    <property type="entry name" value="VPS10 DOMAIN-CONTAINING RECEPTOR SORCS2"/>
    <property type="match status" value="1"/>
</dbReference>
<feature type="transmembrane region" description="Helical" evidence="10">
    <location>
        <begin position="844"/>
        <end position="865"/>
    </location>
</feature>
<proteinExistence type="inferred from homology"/>
<dbReference type="Gene3D" id="2.60.40.10">
    <property type="entry name" value="Immunoglobulins"/>
    <property type="match status" value="1"/>
</dbReference>
<keyword evidence="7" id="KW-0325">Glycoprotein</keyword>
<evidence type="ECO:0000256" key="9">
    <source>
        <dbReference type="ARBA" id="ARBA00034109"/>
    </source>
</evidence>
<dbReference type="GO" id="GO:0014069">
    <property type="term" value="C:postsynaptic density"/>
    <property type="evidence" value="ECO:0007669"/>
    <property type="project" value="UniProtKB-SubCell"/>
</dbReference>
<dbReference type="InterPro" id="IPR015943">
    <property type="entry name" value="WD40/YVTN_repeat-like_dom_sf"/>
</dbReference>
<dbReference type="Pfam" id="PF18911">
    <property type="entry name" value="PKD_4"/>
    <property type="match status" value="1"/>
</dbReference>
<dbReference type="GO" id="GO:0097060">
    <property type="term" value="C:synaptic membrane"/>
    <property type="evidence" value="ECO:0007669"/>
    <property type="project" value="UniProtKB-SubCell"/>
</dbReference>
<dbReference type="FunFam" id="2.60.40.10:FF:000083">
    <property type="entry name" value="Sortilin-related VPS10 domain containing receptor 2"/>
    <property type="match status" value="1"/>
</dbReference>
<evidence type="ECO:0000256" key="6">
    <source>
        <dbReference type="ARBA" id="ARBA00023136"/>
    </source>
</evidence>
<evidence type="ECO:0000313" key="12">
    <source>
        <dbReference type="Ensembl" id="ENSECAP00000058382.1"/>
    </source>
</evidence>
<organism evidence="12 13">
    <name type="scientific">Equus caballus</name>
    <name type="common">Horse</name>
    <dbReference type="NCBI Taxonomy" id="9796"/>
    <lineage>
        <taxon>Eukaryota</taxon>
        <taxon>Metazoa</taxon>
        <taxon>Chordata</taxon>
        <taxon>Craniata</taxon>
        <taxon>Vertebrata</taxon>
        <taxon>Euteleostomi</taxon>
        <taxon>Mammalia</taxon>
        <taxon>Eutheria</taxon>
        <taxon>Laurasiatheria</taxon>
        <taxon>Perissodactyla</taxon>
        <taxon>Equidae</taxon>
        <taxon>Equus</taxon>
    </lineage>
</organism>
<dbReference type="PANTHER" id="PTHR12106">
    <property type="entry name" value="SORTILIN RELATED"/>
    <property type="match status" value="1"/>
</dbReference>
<dbReference type="Gene3D" id="2.130.10.10">
    <property type="entry name" value="YVTN repeat-like/Quinoprotein amine dehydrogenase"/>
    <property type="match status" value="1"/>
</dbReference>
<keyword evidence="10" id="KW-0812">Transmembrane</keyword>
<evidence type="ECO:0000313" key="13">
    <source>
        <dbReference type="Proteomes" id="UP000002281"/>
    </source>
</evidence>
<dbReference type="InterPro" id="IPR050310">
    <property type="entry name" value="VPS10-sortilin"/>
</dbReference>
<dbReference type="InterPro" id="IPR022409">
    <property type="entry name" value="PKD/Chitinase_dom"/>
</dbReference>
<dbReference type="InterPro" id="IPR031778">
    <property type="entry name" value="Sortilin_N"/>
</dbReference>
<dbReference type="SMART" id="SM00602">
    <property type="entry name" value="VPS10"/>
    <property type="match status" value="1"/>
</dbReference>
<evidence type="ECO:0000256" key="7">
    <source>
        <dbReference type="ARBA" id="ARBA00023180"/>
    </source>
</evidence>
<comment type="similarity">
    <text evidence="2">Belongs to the VPS10-related sortilin family. SORCS subfamily.</text>
</comment>
<evidence type="ECO:0000256" key="4">
    <source>
        <dbReference type="ARBA" id="ARBA00022737"/>
    </source>
</evidence>
<evidence type="ECO:0000256" key="10">
    <source>
        <dbReference type="SAM" id="Phobius"/>
    </source>
</evidence>
<evidence type="ECO:0000259" key="11">
    <source>
        <dbReference type="PROSITE" id="PS50093"/>
    </source>
</evidence>
<dbReference type="SUPFAM" id="SSF110296">
    <property type="entry name" value="Oligoxyloglucan reducing end-specific cellobiohydrolase"/>
    <property type="match status" value="1"/>
</dbReference>
<dbReference type="InterPro" id="IPR013783">
    <property type="entry name" value="Ig-like_fold"/>
</dbReference>
<protein>
    <submittedName>
        <fullName evidence="12">Sortilin related VPS10 domain containing receptor 2</fullName>
    </submittedName>
</protein>
<dbReference type="GeneTree" id="ENSGT01030000234563"/>
<keyword evidence="4" id="KW-0677">Repeat</keyword>
<dbReference type="Ensembl" id="ENSECAT00000112610.1">
    <property type="protein sequence ID" value="ENSECAP00000058382.1"/>
    <property type="gene ID" value="ENSECAG00000009779.4"/>
</dbReference>
<feature type="domain" description="PKD" evidence="11">
    <location>
        <begin position="581"/>
        <end position="641"/>
    </location>
</feature>
<dbReference type="Proteomes" id="UP000002281">
    <property type="component" value="Chromosome 3"/>
</dbReference>
<sequence>MVHWTGENSSVILILTKYYHADMGKVLESSLWRSSDFGTTYTKLTLQPGVTTVIDNFYICPTNKRKIILVSSSLSDRDQSLFLSTDEGATFQKQLIPFSVETLIFHPKEEDKVLAYSKESRLYVTSDLGKKWTLLQERVTKDHVFWAVSGVDANPDLVHMEAQDLGGGFRYVTCHIHNCSDKTLAAPFAGPVDRSSLTVQDDYIFFKATSTNRTKYYVSYRRSEFVLMKLPKYALPKDLQIVSTDENQVLVAVQEWHQTDTYTLYQSDPRGERYSLVLEAVRSSRQAGESVVIDILEVRGVKGVFLANQKVDGKVVTLITYNKGRDWDRLRPPSTDMNGKPTNCKPPDCHLHLHLRWADNPYVSGTVHTKDTAPGLIMGAGNLGSQLVEYKEEMYITSDCGHSWRQVFEEEHHILYLDHGGVIVAIKDTSIPLKILKFSVDEGLTWSTHNFTSTSVFVDGLLSEPGDETLVMTDYGFERSPSSDSEANKCFANFWFNPLAPPDDCVLGQTYTSSLGYRKVVSNTCEGGVDLQQSPTPLQCPLTPPRGLQVRVRGQAVAVRPGEDVLFEVRQEQGDVLTTKYQVDLGDGFKAMYVNLTLTGEPIRHRYESPGIYRVSVRAENTAGHDEAVLFVQVNSPLQALYLEVVPVVGINQEVNLTAVLLPPNPNLTVFYWWIGHSLQPLLSLDNSVATRFADTGDVRVTVQAACGNSVLQDSTVVRVLDQFQVVPLQFSRALDAHNPNTPEWREDVGLVVTRLLSKETGVPEELLVTVVRPGLPTLADLYVLLPSPRPMRKRSITSDKRLMAIRQVLNAQKISFLLRGGVRVLVAVRDVDTDSQRPGGGGGYWAVAVLFVIGLFAVGAFILYKFKRKRPGRTVYAQMHNEKEQEMTSPVSHSQGAQSPIQGEGFIDGDLDSQTLGNHSGVVLSINSREMHSYLVS</sequence>
<dbReference type="InterPro" id="IPR000601">
    <property type="entry name" value="PKD_dom"/>
</dbReference>
<evidence type="ECO:0000256" key="8">
    <source>
        <dbReference type="ARBA" id="ARBA00034105"/>
    </source>
</evidence>
<evidence type="ECO:0000256" key="2">
    <source>
        <dbReference type="ARBA" id="ARBA00010818"/>
    </source>
</evidence>
<evidence type="ECO:0000256" key="1">
    <source>
        <dbReference type="ARBA" id="ARBA00004251"/>
    </source>
</evidence>